<feature type="region of interest" description="Disordered" evidence="1">
    <location>
        <begin position="1"/>
        <end position="23"/>
    </location>
</feature>
<evidence type="ECO:0000256" key="1">
    <source>
        <dbReference type="SAM" id="MobiDB-lite"/>
    </source>
</evidence>
<name>A0AAJ0MJ32_9PEZI</name>
<dbReference type="EMBL" id="JAUIQD010000001">
    <property type="protein sequence ID" value="KAK3362370.1"/>
    <property type="molecule type" value="Genomic_DNA"/>
</dbReference>
<reference evidence="2" key="2">
    <citation type="submission" date="2023-06" db="EMBL/GenBank/DDBJ databases">
        <authorList>
            <consortium name="Lawrence Berkeley National Laboratory"/>
            <person name="Haridas S."/>
            <person name="Hensen N."/>
            <person name="Bonometti L."/>
            <person name="Westerberg I."/>
            <person name="Brannstrom I.O."/>
            <person name="Guillou S."/>
            <person name="Cros-Aarteil S."/>
            <person name="Calhoun S."/>
            <person name="Kuo A."/>
            <person name="Mondo S."/>
            <person name="Pangilinan J."/>
            <person name="Riley R."/>
            <person name="Labutti K."/>
            <person name="Andreopoulos B."/>
            <person name="Lipzen A."/>
            <person name="Chen C."/>
            <person name="Yanf M."/>
            <person name="Daum C."/>
            <person name="Ng V."/>
            <person name="Clum A."/>
            <person name="Steindorff A."/>
            <person name="Ohm R."/>
            <person name="Martin F."/>
            <person name="Silar P."/>
            <person name="Natvig D."/>
            <person name="Lalanne C."/>
            <person name="Gautier V."/>
            <person name="Ament-Velasquez S.L."/>
            <person name="Kruys A."/>
            <person name="Hutchinson M.I."/>
            <person name="Powell A.J."/>
            <person name="Barry K."/>
            <person name="Miller A.N."/>
            <person name="Grigoriev I.V."/>
            <person name="Debuchy R."/>
            <person name="Gladieux P."/>
            <person name="Thoren M.H."/>
            <person name="Johannesson H."/>
        </authorList>
    </citation>
    <scope>NUCLEOTIDE SEQUENCE</scope>
    <source>
        <strain evidence="2">CBS 955.72</strain>
    </source>
</reference>
<proteinExistence type="predicted"/>
<evidence type="ECO:0000313" key="3">
    <source>
        <dbReference type="Proteomes" id="UP001275084"/>
    </source>
</evidence>
<protein>
    <submittedName>
        <fullName evidence="2">Uncharacterized protein</fullName>
    </submittedName>
</protein>
<dbReference type="AlphaFoldDB" id="A0AAJ0MJ32"/>
<evidence type="ECO:0000313" key="2">
    <source>
        <dbReference type="EMBL" id="KAK3362370.1"/>
    </source>
</evidence>
<gene>
    <name evidence="2" type="ORF">B0T25DRAFT_4894</name>
</gene>
<sequence>MSPPVPGAGQMDNPGAPGIPNHVQSSLENIKSSLRQLERVGALRAAEYFFLVGSLEGFLQCWACSKHNADESASAYVSFDNRELSGDKNNTRPASNAAYKNPSTPRSQTYQAPSIFVAKHPVPLTPDTPKVPAETMVHRKDGFAGGKHEATSVPAPKKGVDDSLNRFMEAAANGGIRVAPASGTPMPTHMAAAYTWGHEPLPRENWIDAMAFYKGEGLKGPYKRSQTQPSYLHNNSVVMNNPEIAWDKIKEKIAANNPDLPRADDPAFHWPAGHFYGMENFKAFKELGTPEFLGQIMSNDPAIRFRAEHQMMKAGWKGRGVGPVGMPMPPYARNPKAPHRHSSVYGLDSNDAAAPGHGVGARMAGPVGPGITAVNAELSHSGYVPQAMGAAAATGAPAQRAPYIPAGFDVVAFANMNPCAGHNTRPMPSIHSQSAPNIPANATKLPATPKQPVKVEPNPLMRAGLTKIQRAHTAAAMAAAAT</sequence>
<feature type="region of interest" description="Disordered" evidence="1">
    <location>
        <begin position="83"/>
        <end position="108"/>
    </location>
</feature>
<accession>A0AAJ0MJ32</accession>
<reference evidence="2" key="1">
    <citation type="journal article" date="2023" name="Mol. Phylogenet. Evol.">
        <title>Genome-scale phylogeny and comparative genomics of the fungal order Sordariales.</title>
        <authorList>
            <person name="Hensen N."/>
            <person name="Bonometti L."/>
            <person name="Westerberg I."/>
            <person name="Brannstrom I.O."/>
            <person name="Guillou S."/>
            <person name="Cros-Aarteil S."/>
            <person name="Calhoun S."/>
            <person name="Haridas S."/>
            <person name="Kuo A."/>
            <person name="Mondo S."/>
            <person name="Pangilinan J."/>
            <person name="Riley R."/>
            <person name="LaButti K."/>
            <person name="Andreopoulos B."/>
            <person name="Lipzen A."/>
            <person name="Chen C."/>
            <person name="Yan M."/>
            <person name="Daum C."/>
            <person name="Ng V."/>
            <person name="Clum A."/>
            <person name="Steindorff A."/>
            <person name="Ohm R.A."/>
            <person name="Martin F."/>
            <person name="Silar P."/>
            <person name="Natvig D.O."/>
            <person name="Lalanne C."/>
            <person name="Gautier V."/>
            <person name="Ament-Velasquez S.L."/>
            <person name="Kruys A."/>
            <person name="Hutchinson M.I."/>
            <person name="Powell A.J."/>
            <person name="Barry K."/>
            <person name="Miller A.N."/>
            <person name="Grigoriev I.V."/>
            <person name="Debuchy R."/>
            <person name="Gladieux P."/>
            <person name="Hiltunen Thoren M."/>
            <person name="Johannesson H."/>
        </authorList>
    </citation>
    <scope>NUCLEOTIDE SEQUENCE</scope>
    <source>
        <strain evidence="2">CBS 955.72</strain>
    </source>
</reference>
<dbReference type="Proteomes" id="UP001275084">
    <property type="component" value="Unassembled WGS sequence"/>
</dbReference>
<keyword evidence="3" id="KW-1185">Reference proteome</keyword>
<organism evidence="2 3">
    <name type="scientific">Lasiosphaeria hispida</name>
    <dbReference type="NCBI Taxonomy" id="260671"/>
    <lineage>
        <taxon>Eukaryota</taxon>
        <taxon>Fungi</taxon>
        <taxon>Dikarya</taxon>
        <taxon>Ascomycota</taxon>
        <taxon>Pezizomycotina</taxon>
        <taxon>Sordariomycetes</taxon>
        <taxon>Sordariomycetidae</taxon>
        <taxon>Sordariales</taxon>
        <taxon>Lasiosphaeriaceae</taxon>
        <taxon>Lasiosphaeria</taxon>
    </lineage>
</organism>
<comment type="caution">
    <text evidence="2">The sequence shown here is derived from an EMBL/GenBank/DDBJ whole genome shotgun (WGS) entry which is preliminary data.</text>
</comment>